<dbReference type="GO" id="GO:0030313">
    <property type="term" value="C:cell envelope"/>
    <property type="evidence" value="ECO:0007669"/>
    <property type="project" value="UniProtKB-SubCell"/>
</dbReference>
<keyword evidence="7" id="KW-1185">Reference proteome</keyword>
<evidence type="ECO:0000313" key="6">
    <source>
        <dbReference type="EMBL" id="THF74066.1"/>
    </source>
</evidence>
<organism evidence="6 7">
    <name type="scientific">Cohnella fermenti</name>
    <dbReference type="NCBI Taxonomy" id="2565925"/>
    <lineage>
        <taxon>Bacteria</taxon>
        <taxon>Bacillati</taxon>
        <taxon>Bacillota</taxon>
        <taxon>Bacilli</taxon>
        <taxon>Bacillales</taxon>
        <taxon>Paenibacillaceae</taxon>
        <taxon>Cohnella</taxon>
    </lineage>
</organism>
<evidence type="ECO:0000256" key="3">
    <source>
        <dbReference type="SAM" id="MobiDB-lite"/>
    </source>
</evidence>
<comment type="subcellular location">
    <subcellularLocation>
        <location evidence="1">Cell envelope</location>
    </subcellularLocation>
</comment>
<sequence>MEPLHLNEPSHRPEHRQKPDLHQLHQHQHQQYQPHQQHRNHQRQPGEHLQQNGRQRVLPHLRQSRRLGRLFGYATAARLAALALTLGASLALTGCSLLPAEEGTLKPPLIQPTEETFDVVEAARGNIQTYLQGNVSFVSSAVESISFKESGGRLKAIHVALGDQVKAGDLLVELETGDLELQVKLQRLSVERAQLSYKSAKASGLEGDDLRYKEIDLERETLTLAALEQRLSQSRLYSPFSGTVTYVDQLKEGDGVSAYQSIVTVADPASMQLTYIAGNAQDLLPVEPGMPVSLKYKGKDYMGKVLQTPSNAPVTTDQAKADRNAVTMIMSMDGIPEGVNVGDVAEMRLELQKRENVIIIPRSAVRSYMGRTYVQIAEDDRRKEVDVEVGLTTSTAAEIVQGLEVGQKIILNN</sequence>
<dbReference type="InterPro" id="IPR058627">
    <property type="entry name" value="MdtA-like_C"/>
</dbReference>
<reference evidence="6 7" key="1">
    <citation type="submission" date="2019-04" db="EMBL/GenBank/DDBJ databases">
        <title>Cohnella sp. nov. isolated from preserved vegetables.</title>
        <authorList>
            <person name="Lin S.-Y."/>
            <person name="Hung M.-H."/>
            <person name="Young C.-C."/>
        </authorList>
    </citation>
    <scope>NUCLEOTIDE SEQUENCE [LARGE SCALE GENOMIC DNA]</scope>
    <source>
        <strain evidence="6 7">CC-MHH1044</strain>
    </source>
</reference>
<feature type="domain" description="CzcB-like barrel-sandwich hybrid" evidence="5">
    <location>
        <begin position="151"/>
        <end position="267"/>
    </location>
</feature>
<dbReference type="OrthoDB" id="1817080at2"/>
<proteinExistence type="predicted"/>
<dbReference type="AlphaFoldDB" id="A0A4S4BNH9"/>
<evidence type="ECO:0000259" key="5">
    <source>
        <dbReference type="Pfam" id="PF25973"/>
    </source>
</evidence>
<feature type="compositionally biased region" description="Basic and acidic residues" evidence="3">
    <location>
        <begin position="8"/>
        <end position="23"/>
    </location>
</feature>
<protein>
    <submittedName>
        <fullName evidence="6">Biotin/lipoyl-binding protein</fullName>
    </submittedName>
</protein>
<dbReference type="Pfam" id="PF25967">
    <property type="entry name" value="RND-MFP_C"/>
    <property type="match status" value="1"/>
</dbReference>
<gene>
    <name evidence="6" type="ORF">E6C55_26615</name>
</gene>
<evidence type="ECO:0000256" key="2">
    <source>
        <dbReference type="ARBA" id="ARBA00023054"/>
    </source>
</evidence>
<evidence type="ECO:0000256" key="1">
    <source>
        <dbReference type="ARBA" id="ARBA00004196"/>
    </source>
</evidence>
<name>A0A4S4BNH9_9BACL</name>
<dbReference type="InterPro" id="IPR050465">
    <property type="entry name" value="UPF0194_transport"/>
</dbReference>
<dbReference type="SUPFAM" id="SSF111369">
    <property type="entry name" value="HlyD-like secretion proteins"/>
    <property type="match status" value="1"/>
</dbReference>
<dbReference type="InterPro" id="IPR058647">
    <property type="entry name" value="BSH_CzcB-like"/>
</dbReference>
<dbReference type="Pfam" id="PF25973">
    <property type="entry name" value="BSH_CzcB"/>
    <property type="match status" value="1"/>
</dbReference>
<evidence type="ECO:0000259" key="4">
    <source>
        <dbReference type="Pfam" id="PF25967"/>
    </source>
</evidence>
<feature type="region of interest" description="Disordered" evidence="3">
    <location>
        <begin position="1"/>
        <end position="54"/>
    </location>
</feature>
<dbReference type="PANTHER" id="PTHR32347:SF23">
    <property type="entry name" value="BLL5650 PROTEIN"/>
    <property type="match status" value="1"/>
</dbReference>
<dbReference type="PANTHER" id="PTHR32347">
    <property type="entry name" value="EFFLUX SYSTEM COMPONENT YKNX-RELATED"/>
    <property type="match status" value="1"/>
</dbReference>
<dbReference type="EMBL" id="SSOB01000045">
    <property type="protein sequence ID" value="THF74066.1"/>
    <property type="molecule type" value="Genomic_DNA"/>
</dbReference>
<keyword evidence="2" id="KW-0175">Coiled coil</keyword>
<evidence type="ECO:0000313" key="7">
    <source>
        <dbReference type="Proteomes" id="UP000310636"/>
    </source>
</evidence>
<accession>A0A4S4BNH9</accession>
<dbReference type="Proteomes" id="UP000310636">
    <property type="component" value="Unassembled WGS sequence"/>
</dbReference>
<feature type="domain" description="Multidrug resistance protein MdtA-like C-terminal permuted SH3" evidence="4">
    <location>
        <begin position="356"/>
        <end position="411"/>
    </location>
</feature>
<comment type="caution">
    <text evidence="6">The sequence shown here is derived from an EMBL/GenBank/DDBJ whole genome shotgun (WGS) entry which is preliminary data.</text>
</comment>
<dbReference type="Gene3D" id="2.40.50.100">
    <property type="match status" value="1"/>
</dbReference>
<dbReference type="Gene3D" id="2.40.420.20">
    <property type="match status" value="1"/>
</dbReference>